<evidence type="ECO:0000313" key="4">
    <source>
        <dbReference type="EMBL" id="REK77539.1"/>
    </source>
</evidence>
<dbReference type="GO" id="GO:0006310">
    <property type="term" value="P:DNA recombination"/>
    <property type="evidence" value="ECO:0007669"/>
    <property type="project" value="InterPro"/>
</dbReference>
<evidence type="ECO:0000256" key="2">
    <source>
        <dbReference type="ARBA" id="ARBA00022598"/>
    </source>
</evidence>
<keyword evidence="2" id="KW-0436">Ligase</keyword>
<dbReference type="PROSITE" id="PS50160">
    <property type="entry name" value="DNA_LIGASE_A3"/>
    <property type="match status" value="1"/>
</dbReference>
<comment type="caution">
    <text evidence="4">The sequence shown here is derived from an EMBL/GenBank/DDBJ whole genome shotgun (WGS) entry which is preliminary data.</text>
</comment>
<dbReference type="PANTHER" id="PTHR45674">
    <property type="entry name" value="DNA LIGASE 1/3 FAMILY MEMBER"/>
    <property type="match status" value="1"/>
</dbReference>
<dbReference type="PANTHER" id="PTHR45674:SF4">
    <property type="entry name" value="DNA LIGASE 1"/>
    <property type="match status" value="1"/>
</dbReference>
<reference evidence="4 5" key="1">
    <citation type="submission" date="2018-08" db="EMBL/GenBank/DDBJ databases">
        <title>Paenibacillus sp. M4BSY-1, whole genome shotgun sequence.</title>
        <authorList>
            <person name="Tuo L."/>
        </authorList>
    </citation>
    <scope>NUCLEOTIDE SEQUENCE [LARGE SCALE GENOMIC DNA]</scope>
    <source>
        <strain evidence="4 5">M4BSY-1</strain>
    </source>
</reference>
<dbReference type="GO" id="GO:0006281">
    <property type="term" value="P:DNA repair"/>
    <property type="evidence" value="ECO:0007669"/>
    <property type="project" value="InterPro"/>
</dbReference>
<dbReference type="SUPFAM" id="SSF56091">
    <property type="entry name" value="DNA ligase/mRNA capping enzyme, catalytic domain"/>
    <property type="match status" value="1"/>
</dbReference>
<dbReference type="OrthoDB" id="5503604at2"/>
<evidence type="ECO:0000256" key="1">
    <source>
        <dbReference type="ARBA" id="ARBA00007572"/>
    </source>
</evidence>
<dbReference type="InterPro" id="IPR050191">
    <property type="entry name" value="ATP-dep_DNA_ligase"/>
</dbReference>
<name>A0A371PPB7_9BACL</name>
<proteinExistence type="inferred from homology"/>
<gene>
    <name evidence="4" type="ORF">DX130_11250</name>
</gene>
<dbReference type="Gene3D" id="3.30.1490.70">
    <property type="match status" value="1"/>
</dbReference>
<keyword evidence="5" id="KW-1185">Reference proteome</keyword>
<dbReference type="GO" id="GO:0003910">
    <property type="term" value="F:DNA ligase (ATP) activity"/>
    <property type="evidence" value="ECO:0007669"/>
    <property type="project" value="InterPro"/>
</dbReference>
<dbReference type="EMBL" id="QUBQ01000001">
    <property type="protein sequence ID" value="REK77539.1"/>
    <property type="molecule type" value="Genomic_DNA"/>
</dbReference>
<dbReference type="GO" id="GO:0005524">
    <property type="term" value="F:ATP binding"/>
    <property type="evidence" value="ECO:0007669"/>
    <property type="project" value="InterPro"/>
</dbReference>
<dbReference type="Pfam" id="PF01068">
    <property type="entry name" value="DNA_ligase_A_M"/>
    <property type="match status" value="1"/>
</dbReference>
<organism evidence="4 5">
    <name type="scientific">Paenibacillus paeoniae</name>
    <dbReference type="NCBI Taxonomy" id="2292705"/>
    <lineage>
        <taxon>Bacteria</taxon>
        <taxon>Bacillati</taxon>
        <taxon>Bacillota</taxon>
        <taxon>Bacilli</taxon>
        <taxon>Bacillales</taxon>
        <taxon>Paenibacillaceae</taxon>
        <taxon>Paenibacillus</taxon>
    </lineage>
</organism>
<protein>
    <recommendedName>
        <fullName evidence="3">ATP-dependent DNA ligase family profile domain-containing protein</fullName>
    </recommendedName>
</protein>
<evidence type="ECO:0000259" key="3">
    <source>
        <dbReference type="PROSITE" id="PS50160"/>
    </source>
</evidence>
<feature type="domain" description="ATP-dependent DNA ligase family profile" evidence="3">
    <location>
        <begin position="137"/>
        <end position="229"/>
    </location>
</feature>
<comment type="similarity">
    <text evidence="1">Belongs to the ATP-dependent DNA ligase family.</text>
</comment>
<dbReference type="AlphaFoldDB" id="A0A371PPB7"/>
<dbReference type="InterPro" id="IPR012310">
    <property type="entry name" value="DNA_ligase_ATP-dep_cent"/>
</dbReference>
<sequence>MRQPKKDYSLNPPVFTAESMYTFMIRWGIREDEVMFIQPMLLTEKAEPFKDDRYWFEPLVDGQRLQLHLSTGKALLLTRHGNDVTAQYPELHNVPLRKPADVVLDGEAACLNPETGRTDFDSLQERFRMKGTARIREARKTLPIVYFVFDILMYNGLDLRDLPLISRRNLLETLLEDNHHYVKMKHWERDGIAVYEAARKLGWEGIAGKHKYSRYIEGRSDSWLRIDRR</sequence>
<evidence type="ECO:0000313" key="5">
    <source>
        <dbReference type="Proteomes" id="UP000261905"/>
    </source>
</evidence>
<dbReference type="Proteomes" id="UP000261905">
    <property type="component" value="Unassembled WGS sequence"/>
</dbReference>
<dbReference type="CDD" id="cd07906">
    <property type="entry name" value="Adenylation_DNA_ligase_LigD_LigC"/>
    <property type="match status" value="1"/>
</dbReference>
<dbReference type="Gene3D" id="3.30.470.30">
    <property type="entry name" value="DNA ligase/mRNA capping enzyme"/>
    <property type="match status" value="1"/>
</dbReference>
<accession>A0A371PPB7</accession>